<dbReference type="KEGG" id="kge:TQ33_2037"/>
<accession>A0A0F6TSP3</accession>
<evidence type="ECO:0000256" key="1">
    <source>
        <dbReference type="SAM" id="SignalP"/>
    </source>
</evidence>
<name>A0A0F6TSP3_9GAMM</name>
<dbReference type="AlphaFoldDB" id="A0A0F6TSP3"/>
<evidence type="ECO:0000259" key="3">
    <source>
        <dbReference type="Pfam" id="PF24514"/>
    </source>
</evidence>
<dbReference type="Pfam" id="PF24514">
    <property type="entry name" value="SpaA_4"/>
    <property type="match status" value="1"/>
</dbReference>
<keyword evidence="1" id="KW-0732">Signal</keyword>
<protein>
    <submittedName>
        <fullName evidence="4">Uncharacterized protein</fullName>
    </submittedName>
</protein>
<dbReference type="NCBIfam" id="TIGR01451">
    <property type="entry name" value="B_ant_repeat"/>
    <property type="match status" value="1"/>
</dbReference>
<organism evidence="4 5">
    <name type="scientific">Kangiella geojedonensis</name>
    <dbReference type="NCBI Taxonomy" id="914150"/>
    <lineage>
        <taxon>Bacteria</taxon>
        <taxon>Pseudomonadati</taxon>
        <taxon>Pseudomonadota</taxon>
        <taxon>Gammaproteobacteria</taxon>
        <taxon>Kangiellales</taxon>
        <taxon>Kangiellaceae</taxon>
        <taxon>Kangiella</taxon>
    </lineage>
</organism>
<dbReference type="RefSeq" id="WP_046561969.1">
    <property type="nucleotide sequence ID" value="NZ_CP010975.1"/>
</dbReference>
<dbReference type="HOGENOM" id="CLU_690341_0_0_6"/>
<dbReference type="InterPro" id="IPR055371">
    <property type="entry name" value="SpaA_PFL_dom_4"/>
</dbReference>
<proteinExistence type="predicted"/>
<feature type="chain" id="PRO_5002510120" evidence="1">
    <location>
        <begin position="24"/>
        <end position="399"/>
    </location>
</feature>
<keyword evidence="5" id="KW-1185">Reference proteome</keyword>
<evidence type="ECO:0000313" key="4">
    <source>
        <dbReference type="EMBL" id="AKE52967.1"/>
    </source>
</evidence>
<gene>
    <name evidence="4" type="ORF">TQ33_2037</name>
</gene>
<evidence type="ECO:0000259" key="2">
    <source>
        <dbReference type="Pfam" id="PF01345"/>
    </source>
</evidence>
<evidence type="ECO:0000313" key="5">
    <source>
        <dbReference type="Proteomes" id="UP000034071"/>
    </source>
</evidence>
<dbReference type="OrthoDB" id="3985100at2"/>
<dbReference type="EMBL" id="CP010975">
    <property type="protein sequence ID" value="AKE52967.1"/>
    <property type="molecule type" value="Genomic_DNA"/>
</dbReference>
<dbReference type="Proteomes" id="UP000034071">
    <property type="component" value="Chromosome"/>
</dbReference>
<dbReference type="InterPro" id="IPR001434">
    <property type="entry name" value="OmcB-like_DUF11"/>
</dbReference>
<feature type="signal peptide" evidence="1">
    <location>
        <begin position="1"/>
        <end position="23"/>
    </location>
</feature>
<dbReference type="Pfam" id="PF01345">
    <property type="entry name" value="DUF11"/>
    <property type="match status" value="1"/>
</dbReference>
<sequence>MRYLVFVYLLGLTLFTIVPTASADFACHADSGGVNDLSGSAQADLTQMCYDFDPLPSSYLVSVSFDKVNFSGNNTGDGCMLFDTDDDPSGFIDYAICFQVGGQPATILPTTPFAYMCTSPDSEERCGGATLFALTGTTCSSEISDDDPFPGGEAHPQDTKVTCDVSTLDVPAGGVQVNACSYPSASPTSDPKDCLRDSDKGQLILRKDAGTDTATTFTFNSNSPGTSRNDIITGSGQLYLQLDPGSYTIDELTPDNWAVTDIQCVDRNNVSVGTVNLADGSVSSLNITKTERLICDFVNRQEADISVTKTDANTGYSPKGTSVYAVTVSNDGNSNLSGVSFEDTVPNGLTITNVSCSAGVTCNLSQSGNTVSGLLDIPKNSSVTVSIEVEFSLTPQDYQ</sequence>
<reference evidence="4 5" key="1">
    <citation type="submission" date="2015-02" db="EMBL/GenBank/DDBJ databases">
        <title>Complete genome sequence of Kangiella geojedonensis strain YCS-5T.</title>
        <authorList>
            <person name="Kim K.M."/>
        </authorList>
    </citation>
    <scope>NUCLEOTIDE SEQUENCE [LARGE SCALE GENOMIC DNA]</scope>
    <source>
        <strain evidence="4 5">YCS-5</strain>
    </source>
</reference>
<dbReference type="InterPro" id="IPR047589">
    <property type="entry name" value="DUF11_rpt"/>
</dbReference>
<feature type="domain" description="SpaA-like prealbumin fold" evidence="3">
    <location>
        <begin position="205"/>
        <end position="300"/>
    </location>
</feature>
<feature type="domain" description="DUF11" evidence="2">
    <location>
        <begin position="304"/>
        <end position="391"/>
    </location>
</feature>